<reference evidence="3" key="2">
    <citation type="submission" date="2025-08" db="UniProtKB">
        <authorList>
            <consortium name="RefSeq"/>
        </authorList>
    </citation>
    <scope>IDENTIFICATION</scope>
</reference>
<dbReference type="GeneID" id="103343377"/>
<dbReference type="PANTHER" id="PTHR47481">
    <property type="match status" value="1"/>
</dbReference>
<dbReference type="RefSeq" id="XP_008245259.1">
    <property type="nucleotide sequence ID" value="XM_008247037.2"/>
</dbReference>
<reference evidence="2" key="1">
    <citation type="journal article" date="2012" name="Nat. Commun.">
        <title>The genome of Prunus mume.</title>
        <authorList>
            <person name="Zhang Q."/>
            <person name="Chen W."/>
            <person name="Sun L."/>
            <person name="Zhao F."/>
            <person name="Huang B."/>
            <person name="Yang W."/>
            <person name="Tao Y."/>
            <person name="Wang J."/>
            <person name="Yuan Z."/>
            <person name="Fan G."/>
            <person name="Xing Z."/>
            <person name="Han C."/>
            <person name="Pan H."/>
            <person name="Zhong X."/>
            <person name="Shi W."/>
            <person name="Liang X."/>
            <person name="Du D."/>
            <person name="Sun F."/>
            <person name="Xu Z."/>
            <person name="Hao R."/>
            <person name="Lv T."/>
            <person name="Lv Y."/>
            <person name="Zheng Z."/>
            <person name="Sun M."/>
            <person name="Luo L."/>
            <person name="Cai M."/>
            <person name="Gao Y."/>
            <person name="Wang J."/>
            <person name="Yin Y."/>
            <person name="Xu X."/>
            <person name="Cheng T."/>
            <person name="Wang J."/>
        </authorList>
    </citation>
    <scope>NUCLEOTIDE SEQUENCE [LARGE SCALE GENOMIC DNA]</scope>
</reference>
<feature type="compositionally biased region" description="Basic residues" evidence="1">
    <location>
        <begin position="258"/>
        <end position="273"/>
    </location>
</feature>
<sequence>MPSSSSNSSTTMAAASSVSVPHINNLVTVKLTDSNYLIWLSQMKPFLIGQDFWKYIDGSSSPPDQVLPSTEGQPPKSNPEYQSWFRTDQMLISLLRATLSEPILGLVVGLTSSSTIWETLQAHFSQQSVANASQLRSNLLYLSRDNRTISEYLLYAKSLADSLAAIGQPVLNDELVQAILRGLGPGYEMIVTATLHFPPLPSFQDLRARLLSFEAQHSTAPPTPPTALLAQQYAGTQSGNGHGHTNLGHQHTSGNRGGYHRNRNRNRGRHNNGRHSSPFHSGSFAGSHSFCQLCNGAGHLASQCPRLSAFAGLHMSPQSPQHTSTAHAFAGFQQYQPPLPFVQHSPQPSQPSSYMPYQPAVAHDPNWYPDTGATHHMTGDPRPLQNSAPYAGPDSVILGNGDHMKISHTGPM</sequence>
<evidence type="ECO:0000313" key="2">
    <source>
        <dbReference type="Proteomes" id="UP000694861"/>
    </source>
</evidence>
<protein>
    <submittedName>
        <fullName evidence="3">Uncharacterized protein LOC103343377</fullName>
    </submittedName>
</protein>
<keyword evidence="2" id="KW-1185">Reference proteome</keyword>
<dbReference type="Pfam" id="PF14223">
    <property type="entry name" value="Retrotran_gag_2"/>
    <property type="match status" value="1"/>
</dbReference>
<accession>A0ABM0PVQ8</accession>
<organism evidence="2 3">
    <name type="scientific">Prunus mume</name>
    <name type="common">Japanese apricot</name>
    <name type="synonym">Armeniaca mume</name>
    <dbReference type="NCBI Taxonomy" id="102107"/>
    <lineage>
        <taxon>Eukaryota</taxon>
        <taxon>Viridiplantae</taxon>
        <taxon>Streptophyta</taxon>
        <taxon>Embryophyta</taxon>
        <taxon>Tracheophyta</taxon>
        <taxon>Spermatophyta</taxon>
        <taxon>Magnoliopsida</taxon>
        <taxon>eudicotyledons</taxon>
        <taxon>Gunneridae</taxon>
        <taxon>Pentapetalae</taxon>
        <taxon>rosids</taxon>
        <taxon>fabids</taxon>
        <taxon>Rosales</taxon>
        <taxon>Rosaceae</taxon>
        <taxon>Amygdaloideae</taxon>
        <taxon>Amygdaleae</taxon>
        <taxon>Prunus</taxon>
    </lineage>
</organism>
<evidence type="ECO:0000256" key="1">
    <source>
        <dbReference type="SAM" id="MobiDB-lite"/>
    </source>
</evidence>
<name>A0ABM0PVQ8_PRUMU</name>
<dbReference type="Proteomes" id="UP000694861">
    <property type="component" value="Unplaced"/>
</dbReference>
<proteinExistence type="predicted"/>
<dbReference type="PANTHER" id="PTHR47481:SF31">
    <property type="entry name" value="OS01G0873500 PROTEIN"/>
    <property type="match status" value="1"/>
</dbReference>
<gene>
    <name evidence="3" type="primary">LOC103343377</name>
</gene>
<feature type="region of interest" description="Disordered" evidence="1">
    <location>
        <begin position="235"/>
        <end position="281"/>
    </location>
</feature>
<evidence type="ECO:0000313" key="3">
    <source>
        <dbReference type="RefSeq" id="XP_008245259.1"/>
    </source>
</evidence>